<dbReference type="GO" id="GO:0005516">
    <property type="term" value="F:calmodulin binding"/>
    <property type="evidence" value="ECO:0007669"/>
    <property type="project" value="UniProtKB-KW"/>
</dbReference>
<sequence>MAAGGGGATTIEDTPTWVVAVVFSVMFFIALFLKGILRRIGKYFNRRRQRPLFEALKKIEEGRILRICISKHLSGSWLPCKRENASSSTSHFHTFFNSIHISGTARGLLAQDSASTDYCAQKGKVSLLSTAALHHIRLLIFSFAAVHLVSCVLTFLCSITKARQWKHWEDSILSNKYNVEQVVKMKVQKSQEQGFISVRLLGIDKSSASISWLESFFKQFYGSITKSDYIKLRHGFLKAHSVRENFDFQKYNIRAIQTEFCEVVQTRWYYWLLLVILLPLNVSGRHGYFWISSVSLILLLTVGAKLEHVIYQLAPELEPQPSDSHFWFNRPRILLSVIHFVLFLSSFQLAFIFWIWVQYGFHSCIMGQVGYMISSVIIGAFVQFFCGYNTLPLYSILTNMGSQFRKPLFGDNISDALSRWASRAKQKVDS</sequence>
<feature type="transmembrane region" description="Helical" evidence="9">
    <location>
        <begin position="334"/>
        <end position="357"/>
    </location>
</feature>
<evidence type="ECO:0000256" key="5">
    <source>
        <dbReference type="ARBA" id="ARBA00022989"/>
    </source>
</evidence>
<comment type="domain">
    <text evidence="8">The C-terminus contains a calmodulin-binding domain, which binds calmodulin in a calcium-dependent fashion.</text>
</comment>
<reference evidence="10" key="1">
    <citation type="journal article" date="2023" name="Science">
        <title>Elucidation of the pathway for biosynthesis of saponin adjuvants from the soapbark tree.</title>
        <authorList>
            <person name="Reed J."/>
            <person name="Orme A."/>
            <person name="El-Demerdash A."/>
            <person name="Owen C."/>
            <person name="Martin L.B.B."/>
            <person name="Misra R.C."/>
            <person name="Kikuchi S."/>
            <person name="Rejzek M."/>
            <person name="Martin A.C."/>
            <person name="Harkess A."/>
            <person name="Leebens-Mack J."/>
            <person name="Louveau T."/>
            <person name="Stephenson M.J."/>
            <person name="Osbourn A."/>
        </authorList>
    </citation>
    <scope>NUCLEOTIDE SEQUENCE</scope>
    <source>
        <strain evidence="10">S10</strain>
    </source>
</reference>
<evidence type="ECO:0000256" key="3">
    <source>
        <dbReference type="ARBA" id="ARBA00022692"/>
    </source>
</evidence>
<evidence type="ECO:0000256" key="8">
    <source>
        <dbReference type="RuleBase" id="RU280816"/>
    </source>
</evidence>
<dbReference type="GO" id="GO:0016020">
    <property type="term" value="C:membrane"/>
    <property type="evidence" value="ECO:0007669"/>
    <property type="project" value="UniProtKB-SubCell"/>
</dbReference>
<feature type="transmembrane region" description="Helical" evidence="9">
    <location>
        <begin position="268"/>
        <end position="284"/>
    </location>
</feature>
<keyword evidence="8" id="KW-0112">Calmodulin-binding</keyword>
<feature type="transmembrane region" description="Helical" evidence="9">
    <location>
        <begin position="369"/>
        <end position="391"/>
    </location>
</feature>
<feature type="transmembrane region" description="Helical" evidence="9">
    <location>
        <begin position="296"/>
        <end position="314"/>
    </location>
</feature>
<keyword evidence="11" id="KW-1185">Reference proteome</keyword>
<keyword evidence="5 8" id="KW-1133">Transmembrane helix</keyword>
<feature type="transmembrane region" description="Helical" evidence="9">
    <location>
        <begin position="17"/>
        <end position="37"/>
    </location>
</feature>
<dbReference type="PANTHER" id="PTHR31942:SF74">
    <property type="entry name" value="MLO-LIKE PROTEIN 15"/>
    <property type="match status" value="1"/>
</dbReference>
<keyword evidence="7 8" id="KW-0568">Pathogenesis-related protein</keyword>
<evidence type="ECO:0000256" key="7">
    <source>
        <dbReference type="ARBA" id="ARBA00023265"/>
    </source>
</evidence>
<evidence type="ECO:0000313" key="10">
    <source>
        <dbReference type="EMBL" id="KAJ7951467.1"/>
    </source>
</evidence>
<proteinExistence type="inferred from homology"/>
<dbReference type="InterPro" id="IPR004326">
    <property type="entry name" value="Mlo"/>
</dbReference>
<dbReference type="AlphaFoldDB" id="A0AAD7L539"/>
<dbReference type="EMBL" id="JARAOO010000011">
    <property type="protein sequence ID" value="KAJ7951467.1"/>
    <property type="molecule type" value="Genomic_DNA"/>
</dbReference>
<evidence type="ECO:0000256" key="2">
    <source>
        <dbReference type="ARBA" id="ARBA00006574"/>
    </source>
</evidence>
<gene>
    <name evidence="8" type="primary">MLO</name>
    <name evidence="10" type="ORF">O6P43_027509</name>
</gene>
<comment type="caution">
    <text evidence="10">The sequence shown here is derived from an EMBL/GenBank/DDBJ whole genome shotgun (WGS) entry which is preliminary data.</text>
</comment>
<dbReference type="Pfam" id="PF03094">
    <property type="entry name" value="Mlo"/>
    <property type="match status" value="1"/>
</dbReference>
<dbReference type="KEGG" id="qsa:O6P43_027509"/>
<dbReference type="GO" id="GO:0006952">
    <property type="term" value="P:defense response"/>
    <property type="evidence" value="ECO:0007669"/>
    <property type="project" value="UniProtKB-KW"/>
</dbReference>
<evidence type="ECO:0000256" key="6">
    <source>
        <dbReference type="ARBA" id="ARBA00023136"/>
    </source>
</evidence>
<keyword evidence="6 8" id="KW-0472">Membrane</keyword>
<protein>
    <recommendedName>
        <fullName evidence="8">MLO-like protein</fullName>
    </recommendedName>
</protein>
<comment type="similarity">
    <text evidence="2 8">Belongs to the MLO family.</text>
</comment>
<evidence type="ECO:0000313" key="11">
    <source>
        <dbReference type="Proteomes" id="UP001163823"/>
    </source>
</evidence>
<comment type="function">
    <text evidence="8">May be involved in modulation of pathogen defense and leaf cell death.</text>
</comment>
<accession>A0AAD7L539</accession>
<feature type="transmembrane region" description="Helical" evidence="9">
    <location>
        <begin position="138"/>
        <end position="156"/>
    </location>
</feature>
<keyword evidence="3 8" id="KW-0812">Transmembrane</keyword>
<name>A0AAD7L539_QUISA</name>
<dbReference type="PANTHER" id="PTHR31942">
    <property type="entry name" value="MLO-LIKE PROTEIN 1"/>
    <property type="match status" value="1"/>
</dbReference>
<evidence type="ECO:0000256" key="9">
    <source>
        <dbReference type="SAM" id="Phobius"/>
    </source>
</evidence>
<evidence type="ECO:0000256" key="1">
    <source>
        <dbReference type="ARBA" id="ARBA00004141"/>
    </source>
</evidence>
<dbReference type="Proteomes" id="UP001163823">
    <property type="component" value="Chromosome 11"/>
</dbReference>
<keyword evidence="4 8" id="KW-0611">Plant defense</keyword>
<evidence type="ECO:0000256" key="4">
    <source>
        <dbReference type="ARBA" id="ARBA00022821"/>
    </source>
</evidence>
<comment type="subcellular location">
    <subcellularLocation>
        <location evidence="1 8">Membrane</location>
        <topology evidence="1 8">Multi-pass membrane protein</topology>
    </subcellularLocation>
</comment>
<organism evidence="10 11">
    <name type="scientific">Quillaja saponaria</name>
    <name type="common">Soap bark tree</name>
    <dbReference type="NCBI Taxonomy" id="32244"/>
    <lineage>
        <taxon>Eukaryota</taxon>
        <taxon>Viridiplantae</taxon>
        <taxon>Streptophyta</taxon>
        <taxon>Embryophyta</taxon>
        <taxon>Tracheophyta</taxon>
        <taxon>Spermatophyta</taxon>
        <taxon>Magnoliopsida</taxon>
        <taxon>eudicotyledons</taxon>
        <taxon>Gunneridae</taxon>
        <taxon>Pentapetalae</taxon>
        <taxon>rosids</taxon>
        <taxon>fabids</taxon>
        <taxon>Fabales</taxon>
        <taxon>Quillajaceae</taxon>
        <taxon>Quillaja</taxon>
    </lineage>
</organism>